<evidence type="ECO:0000313" key="1">
    <source>
        <dbReference type="EMBL" id="MBB5064652.1"/>
    </source>
</evidence>
<proteinExistence type="predicted"/>
<reference evidence="1 2" key="1">
    <citation type="submission" date="2020-08" db="EMBL/GenBank/DDBJ databases">
        <title>Genomic Encyclopedia of Type Strains, Phase IV (KMG-V): Genome sequencing to study the core and pangenomes of soil and plant-associated prokaryotes.</title>
        <authorList>
            <person name="Whitman W."/>
        </authorList>
    </citation>
    <scope>NUCLEOTIDE SEQUENCE [LARGE SCALE GENOMIC DNA]</scope>
    <source>
        <strain evidence="1 2">X5P3</strain>
    </source>
</reference>
<evidence type="ECO:0000313" key="2">
    <source>
        <dbReference type="Proteomes" id="UP000584867"/>
    </source>
</evidence>
<protein>
    <submittedName>
        <fullName evidence="1">Uncharacterized protein</fullName>
    </submittedName>
</protein>
<accession>A0A7W8EAB9</accession>
<organism evidence="1 2">
    <name type="scientific">Granulicella mallensis</name>
    <dbReference type="NCBI Taxonomy" id="940614"/>
    <lineage>
        <taxon>Bacteria</taxon>
        <taxon>Pseudomonadati</taxon>
        <taxon>Acidobacteriota</taxon>
        <taxon>Terriglobia</taxon>
        <taxon>Terriglobales</taxon>
        <taxon>Acidobacteriaceae</taxon>
        <taxon>Granulicella</taxon>
    </lineage>
</organism>
<comment type="caution">
    <text evidence="1">The sequence shown here is derived from an EMBL/GenBank/DDBJ whole genome shotgun (WGS) entry which is preliminary data.</text>
</comment>
<dbReference type="AlphaFoldDB" id="A0A7W8EAB9"/>
<dbReference type="RefSeq" id="WP_184256724.1">
    <property type="nucleotide sequence ID" value="NZ_JACHIO010000012.1"/>
</dbReference>
<sequence length="253" mass="28678">MRKPVISVHLWTERFLGVEEAHRFLSMMRSLEGGKWTPDKWGHFEPIRNTFAAEAEDQVIRAWGEERKGRISNSIYFTKKNPALLLGVTNWKGKVPNLNYIWFDVEASEFSGSDGVVRLIRIITEFIVWSGAVYATAWQSNQRHHRSAPGNPTKRLDQLNWLTFLGYPYLSLLGEDRVRNCSFYSCERLSDGLLLTASESPDSPAITESNDLLLGLEACLDSGIFATEEYPEVPCRVPAFDLRQTVVQSSSSS</sequence>
<dbReference type="EMBL" id="JACHIO010000012">
    <property type="protein sequence ID" value="MBB5064652.1"/>
    <property type="molecule type" value="Genomic_DNA"/>
</dbReference>
<gene>
    <name evidence="1" type="ORF">HDF15_003012</name>
</gene>
<name>A0A7W8EAB9_9BACT</name>
<dbReference type="Proteomes" id="UP000584867">
    <property type="component" value="Unassembled WGS sequence"/>
</dbReference>